<dbReference type="InterPro" id="IPR013815">
    <property type="entry name" value="ATP_grasp_subdomain_1"/>
</dbReference>
<proteinExistence type="predicted"/>
<dbReference type="GO" id="GO:0005524">
    <property type="term" value="F:ATP binding"/>
    <property type="evidence" value="ECO:0007669"/>
    <property type="project" value="InterPro"/>
</dbReference>
<dbReference type="GeneID" id="24885559"/>
<reference evidence="1 2" key="2">
    <citation type="journal article" date="2015" name="Stand. Genomic Sci.">
        <title>The complete genome sequence of the rumen methanogen Methanosarcina barkeri CM1.</title>
        <authorList>
            <person name="Lambie S.C."/>
            <person name="Kelly W.J."/>
            <person name="Leahy S.C."/>
            <person name="Li D."/>
            <person name="Reilly K."/>
            <person name="McAllister T.A."/>
            <person name="Valle E.R."/>
            <person name="Attwood G.T."/>
            <person name="Altermann E."/>
        </authorList>
    </citation>
    <scope>NUCLEOTIDE SEQUENCE [LARGE SCALE GENOMIC DNA]</scope>
    <source>
        <strain evidence="1 2">CM1</strain>
    </source>
</reference>
<dbReference type="Gene3D" id="3.30.470.20">
    <property type="entry name" value="ATP-grasp fold, B domain"/>
    <property type="match status" value="1"/>
</dbReference>
<gene>
    <name evidence="1" type="ORF">MCM1_1860</name>
</gene>
<protein>
    <submittedName>
        <fullName evidence="1">ATP-grasp protein</fullName>
    </submittedName>
</protein>
<dbReference type="RefSeq" id="WP_048176727.1">
    <property type="nucleotide sequence ID" value="NZ_CP008746.1"/>
</dbReference>
<evidence type="ECO:0000313" key="1">
    <source>
        <dbReference type="EMBL" id="AKJ38887.1"/>
    </source>
</evidence>
<reference evidence="2" key="1">
    <citation type="submission" date="2014-06" db="EMBL/GenBank/DDBJ databases">
        <title>The complete genome sequence of Methanosarcina barkeri CM1.</title>
        <authorList>
            <consortium name="Pastoral Greenhouse Gas Research Consortium"/>
            <person name="Lambie S.C."/>
            <person name="Leahy S.C."/>
            <person name="Kelly W.J."/>
            <person name="Li D."/>
            <person name="Reilly K."/>
            <person name="Attwood G.T."/>
            <person name="Altermann E."/>
        </authorList>
    </citation>
    <scope>NUCLEOTIDE SEQUENCE [LARGE SCALE GENOMIC DNA]</scope>
    <source>
        <strain evidence="2">CM1</strain>
    </source>
</reference>
<name>A0A0G3CIE1_METBA</name>
<dbReference type="Proteomes" id="UP000035331">
    <property type="component" value="Chromosome"/>
</dbReference>
<evidence type="ECO:0000313" key="2">
    <source>
        <dbReference type="Proteomes" id="UP000035331"/>
    </source>
</evidence>
<organism evidence="1 2">
    <name type="scientific">Methanosarcina barkeri CM1</name>
    <dbReference type="NCBI Taxonomy" id="796385"/>
    <lineage>
        <taxon>Archaea</taxon>
        <taxon>Methanobacteriati</taxon>
        <taxon>Methanobacteriota</taxon>
        <taxon>Stenosarchaea group</taxon>
        <taxon>Methanomicrobia</taxon>
        <taxon>Methanosarcinales</taxon>
        <taxon>Methanosarcinaceae</taxon>
        <taxon>Methanosarcina</taxon>
    </lineage>
</organism>
<dbReference type="EMBL" id="CP008746">
    <property type="protein sequence ID" value="AKJ38887.1"/>
    <property type="molecule type" value="Genomic_DNA"/>
</dbReference>
<sequence length="353" mass="41177">MMKRALLFSGYNQRSVIALCRYFSKIGIEILIVSSGKNDSIYQTVYNKNVIFERLDSRLNIQIFEKVASYYTGPIIYCPTSEYLNRFVLENYDELIKLDIEPGMPLEEIYTKVTNKRSSQDIVKYVSGVKIPKEMPVSEAKIPCVLKPYTNIADCKVLYPIICQDDSVLRDALSNIKPEYYFAQEFIEGQSYYLCGVLAKNGEFCCYWQENLLQQGNGKSMVLARSCKNPGLNENLFFNAIHSSGYYGIMMTEFIKRKDELYYIETNPRFWGPFQLAIDHCSRIMDFYMKEWFGVCTHGCNREATDYYAWYYGAKQSGLKKYPSINNINNVDFLLEKYDVYNRGDTVDLHKRY</sequence>
<dbReference type="Gene3D" id="3.30.1490.20">
    <property type="entry name" value="ATP-grasp fold, A domain"/>
    <property type="match status" value="1"/>
</dbReference>
<accession>A0A0G3CIE1</accession>
<dbReference type="AlphaFoldDB" id="A0A0G3CIE1"/>
<dbReference type="PATRIC" id="fig|796385.3.peg.2312"/>
<dbReference type="Gene3D" id="3.40.50.20">
    <property type="match status" value="1"/>
</dbReference>
<dbReference type="SUPFAM" id="SSF56059">
    <property type="entry name" value="Glutathione synthetase ATP-binding domain-like"/>
    <property type="match status" value="1"/>
</dbReference>